<feature type="compositionally biased region" description="Basic and acidic residues" evidence="1">
    <location>
        <begin position="50"/>
        <end position="68"/>
    </location>
</feature>
<dbReference type="OrthoDB" id="5196628at2759"/>
<evidence type="ECO:0000313" key="2">
    <source>
        <dbReference type="EMBL" id="KAF3760987.1"/>
    </source>
</evidence>
<sequence>MSKLLNINYMLPRNHIPTLMSLLSPAKTFFTSSKMKIAITGARGTVGREVINRSDQPHDGTPDSEMRTADAATDYDATVQALRDCDALIHLAAVPNPLGRPDWQTHHEKE</sequence>
<reference evidence="2" key="1">
    <citation type="journal article" date="2020" name="Phytopathology">
        <title>Genome sequence of the chestnut blight fungus Cryphonectria parasitica EP155: A fundamental resource for an archetypical invasive plant pathogen.</title>
        <authorList>
            <person name="Crouch J.A."/>
            <person name="Dawe A."/>
            <person name="Aerts A."/>
            <person name="Barry K."/>
            <person name="Churchill A.C.L."/>
            <person name="Grimwood J."/>
            <person name="Hillman B."/>
            <person name="Milgroom M.G."/>
            <person name="Pangilinan J."/>
            <person name="Smith M."/>
            <person name="Salamov A."/>
            <person name="Schmutz J."/>
            <person name="Yadav J."/>
            <person name="Grigoriev I.V."/>
            <person name="Nuss D."/>
        </authorList>
    </citation>
    <scope>NUCLEOTIDE SEQUENCE</scope>
    <source>
        <strain evidence="2">EP155</strain>
    </source>
</reference>
<name>A0A9P4XTK5_CRYP1</name>
<keyword evidence="3" id="KW-1185">Reference proteome</keyword>
<evidence type="ECO:0000256" key="1">
    <source>
        <dbReference type="SAM" id="MobiDB-lite"/>
    </source>
</evidence>
<dbReference type="EMBL" id="MU032352">
    <property type="protein sequence ID" value="KAF3760987.1"/>
    <property type="molecule type" value="Genomic_DNA"/>
</dbReference>
<evidence type="ECO:0000313" key="3">
    <source>
        <dbReference type="Proteomes" id="UP000803844"/>
    </source>
</evidence>
<dbReference type="GeneID" id="63839907"/>
<dbReference type="RefSeq" id="XP_040771966.1">
    <property type="nucleotide sequence ID" value="XM_040922778.1"/>
</dbReference>
<proteinExistence type="predicted"/>
<dbReference type="InterPro" id="IPR036291">
    <property type="entry name" value="NAD(P)-bd_dom_sf"/>
</dbReference>
<accession>A0A9P4XTK5</accession>
<protein>
    <recommendedName>
        <fullName evidence="4">NAD-dependent epimerase/dehydratase domain-containing protein</fullName>
    </recommendedName>
</protein>
<dbReference type="SUPFAM" id="SSF51735">
    <property type="entry name" value="NAD(P)-binding Rossmann-fold domains"/>
    <property type="match status" value="1"/>
</dbReference>
<comment type="caution">
    <text evidence="2">The sequence shown here is derived from an EMBL/GenBank/DDBJ whole genome shotgun (WGS) entry which is preliminary data.</text>
</comment>
<evidence type="ECO:0008006" key="4">
    <source>
        <dbReference type="Google" id="ProtNLM"/>
    </source>
</evidence>
<organism evidence="2 3">
    <name type="scientific">Cryphonectria parasitica (strain ATCC 38755 / EP155)</name>
    <dbReference type="NCBI Taxonomy" id="660469"/>
    <lineage>
        <taxon>Eukaryota</taxon>
        <taxon>Fungi</taxon>
        <taxon>Dikarya</taxon>
        <taxon>Ascomycota</taxon>
        <taxon>Pezizomycotina</taxon>
        <taxon>Sordariomycetes</taxon>
        <taxon>Sordariomycetidae</taxon>
        <taxon>Diaporthales</taxon>
        <taxon>Cryphonectriaceae</taxon>
        <taxon>Cryphonectria-Endothia species complex</taxon>
        <taxon>Cryphonectria</taxon>
    </lineage>
</organism>
<dbReference type="Proteomes" id="UP000803844">
    <property type="component" value="Unassembled WGS sequence"/>
</dbReference>
<dbReference type="Gene3D" id="3.40.50.720">
    <property type="entry name" value="NAD(P)-binding Rossmann-like Domain"/>
    <property type="match status" value="1"/>
</dbReference>
<feature type="region of interest" description="Disordered" evidence="1">
    <location>
        <begin position="49"/>
        <end position="68"/>
    </location>
</feature>
<dbReference type="AlphaFoldDB" id="A0A9P4XTK5"/>
<gene>
    <name evidence="2" type="ORF">M406DRAFT_353650</name>
</gene>